<keyword evidence="2" id="KW-1133">Transmembrane helix</keyword>
<dbReference type="InterPro" id="IPR014345">
    <property type="entry name" value="XrtA_polysacc_chain"/>
</dbReference>
<feature type="coiled-coil region" evidence="1">
    <location>
        <begin position="169"/>
        <end position="253"/>
    </location>
</feature>
<dbReference type="AlphaFoldDB" id="A0A4V2W9E7"/>
<protein>
    <submittedName>
        <fullName evidence="3">Polysaccharide chain length determinant protein (PEP-CTERM system associated)</fullName>
    </submittedName>
</protein>
<feature type="transmembrane region" description="Helical" evidence="2">
    <location>
        <begin position="455"/>
        <end position="471"/>
    </location>
</feature>
<evidence type="ECO:0000256" key="2">
    <source>
        <dbReference type="SAM" id="Phobius"/>
    </source>
</evidence>
<evidence type="ECO:0000313" key="4">
    <source>
        <dbReference type="Proteomes" id="UP000295247"/>
    </source>
</evidence>
<feature type="transmembrane region" description="Helical" evidence="2">
    <location>
        <begin position="20"/>
        <end position="37"/>
    </location>
</feature>
<dbReference type="PANTHER" id="PTHR32309:SF13">
    <property type="entry name" value="FERRIC ENTEROBACTIN TRANSPORT PROTEIN FEPE"/>
    <property type="match status" value="1"/>
</dbReference>
<dbReference type="PANTHER" id="PTHR32309">
    <property type="entry name" value="TYROSINE-PROTEIN KINASE"/>
    <property type="match status" value="1"/>
</dbReference>
<keyword evidence="1" id="KW-0175">Coiled coil</keyword>
<feature type="transmembrane region" description="Helical" evidence="2">
    <location>
        <begin position="422"/>
        <end position="443"/>
    </location>
</feature>
<feature type="transmembrane region" description="Helical" evidence="2">
    <location>
        <begin position="483"/>
        <end position="508"/>
    </location>
</feature>
<organism evidence="3 4">
    <name type="scientific">Marichromatium gracile</name>
    <name type="common">Chromatium gracile</name>
    <dbReference type="NCBI Taxonomy" id="1048"/>
    <lineage>
        <taxon>Bacteria</taxon>
        <taxon>Pseudomonadati</taxon>
        <taxon>Pseudomonadota</taxon>
        <taxon>Gammaproteobacteria</taxon>
        <taxon>Chromatiales</taxon>
        <taxon>Chromatiaceae</taxon>
        <taxon>Marichromatium</taxon>
    </lineage>
</organism>
<dbReference type="GO" id="GO:0005886">
    <property type="term" value="C:plasma membrane"/>
    <property type="evidence" value="ECO:0007669"/>
    <property type="project" value="TreeGrafter"/>
</dbReference>
<dbReference type="Proteomes" id="UP000295247">
    <property type="component" value="Unassembled WGS sequence"/>
</dbReference>
<dbReference type="GO" id="GO:0004713">
    <property type="term" value="F:protein tyrosine kinase activity"/>
    <property type="evidence" value="ECO:0007669"/>
    <property type="project" value="TreeGrafter"/>
</dbReference>
<proteinExistence type="predicted"/>
<evidence type="ECO:0000256" key="1">
    <source>
        <dbReference type="SAM" id="Coils"/>
    </source>
</evidence>
<gene>
    <name evidence="3" type="ORF">EDC29_10779</name>
</gene>
<name>A0A4V2W9E7_MARGR</name>
<keyword evidence="2" id="KW-0812">Transmembrane</keyword>
<dbReference type="SUPFAM" id="SSF57997">
    <property type="entry name" value="Tropomyosin"/>
    <property type="match status" value="1"/>
</dbReference>
<evidence type="ECO:0000313" key="3">
    <source>
        <dbReference type="EMBL" id="TCW35140.1"/>
    </source>
</evidence>
<dbReference type="NCBIfam" id="TIGR03007">
    <property type="entry name" value="pepcterm_ChnLen"/>
    <property type="match status" value="1"/>
</dbReference>
<sequence>MHELLAQLFGYARGMWRYRWLALVVAWAIAIAGWTIVSRIPDEYRSSARVFVDTNSVLRPLLRGLTIQPDLVQRVALMSRMLLSRPNLEKIIRMSDLDLKLRTEAERERLISDLGNKIKIRGDRSNPSLYTISFEDRDPQSAKLVVQSLVSIFIEEALVSDQRATSNAQDFLDQEIEEYEARLRDSEHRLADFKRRYAGLLSGDIGSYYSNLQAAQKELKDAELTLQEAKRRRDQLQQQIETQEQALENAEALVPQLPDDPRIAALQTKLDELLLRYTERHPDVIELRRLIREIRSRQQQRNEITGSSLMATTVQADSLYGSLRMALSQADAQVAALQARVDDHGQRVRDLDQKIDTIPEIEAELTQLTRNYKTIVAQHAELLERRESARLSSEVEKTAEGVKFRVIDPPVAPLKPSAPNRLLLASGVLLVALGGGLLAALAMDLVRPVFDDRRLLYRATGLPVLGTVALVRSPTERRRERVMLIPFFAMTVGLAVAFILVVSGLPLLQSLI</sequence>
<reference evidence="3 4" key="1">
    <citation type="submission" date="2019-03" db="EMBL/GenBank/DDBJ databases">
        <title>Genomic Encyclopedia of Type Strains, Phase IV (KMG-IV): sequencing the most valuable type-strain genomes for metagenomic binning, comparative biology and taxonomic classification.</title>
        <authorList>
            <person name="Goeker M."/>
        </authorList>
    </citation>
    <scope>NUCLEOTIDE SEQUENCE [LARGE SCALE GENOMIC DNA]</scope>
    <source>
        <strain evidence="3 4">DSM 203</strain>
    </source>
</reference>
<keyword evidence="2" id="KW-0472">Membrane</keyword>
<accession>A0A4V2W9E7</accession>
<dbReference type="EMBL" id="SMDC01000007">
    <property type="protein sequence ID" value="TCW35140.1"/>
    <property type="molecule type" value="Genomic_DNA"/>
</dbReference>
<dbReference type="InterPro" id="IPR050445">
    <property type="entry name" value="Bact_polysacc_biosynth/exp"/>
</dbReference>
<comment type="caution">
    <text evidence="3">The sequence shown here is derived from an EMBL/GenBank/DDBJ whole genome shotgun (WGS) entry which is preliminary data.</text>
</comment>
<feature type="coiled-coil region" evidence="1">
    <location>
        <begin position="327"/>
        <end position="371"/>
    </location>
</feature>
<dbReference type="RefSeq" id="WP_123140325.1">
    <property type="nucleotide sequence ID" value="NZ_NRRH01000004.1"/>
</dbReference>